<evidence type="ECO:0000256" key="11">
    <source>
        <dbReference type="ARBA" id="ARBA00047429"/>
    </source>
</evidence>
<dbReference type="InterPro" id="IPR036291">
    <property type="entry name" value="NAD(P)-bd_dom_sf"/>
</dbReference>
<evidence type="ECO:0000256" key="1">
    <source>
        <dbReference type="ARBA" id="ARBA00006484"/>
    </source>
</evidence>
<dbReference type="EMBL" id="JAIZAY010000017">
    <property type="protein sequence ID" value="KAJ8026004.1"/>
    <property type="molecule type" value="Genomic_DNA"/>
</dbReference>
<evidence type="ECO:0000256" key="6">
    <source>
        <dbReference type="ARBA" id="ARBA00037099"/>
    </source>
</evidence>
<dbReference type="OrthoDB" id="1204at2759"/>
<evidence type="ECO:0000256" key="5">
    <source>
        <dbReference type="ARBA" id="ARBA00023007"/>
    </source>
</evidence>
<protein>
    <recommendedName>
        <fullName evidence="8">Dihydropteridine reductase</fullName>
        <ecNumber evidence="7">1.5.1.34</ecNumber>
    </recommendedName>
    <alternativeName>
        <fullName evidence="10">HDHPR</fullName>
    </alternativeName>
    <alternativeName>
        <fullName evidence="9">Quinoid dihydropteridine reductase</fullName>
    </alternativeName>
</protein>
<keyword evidence="14" id="KW-1185">Reference proteome</keyword>
<dbReference type="CDD" id="cd05334">
    <property type="entry name" value="DHPR_SDR_c_like"/>
    <property type="match status" value="1"/>
</dbReference>
<dbReference type="PROSITE" id="PS00061">
    <property type="entry name" value="ADH_SHORT"/>
    <property type="match status" value="1"/>
</dbReference>
<dbReference type="PANTHER" id="PTHR15104:SF0">
    <property type="entry name" value="DIHYDROPTERIDINE REDUCTASE"/>
    <property type="match status" value="1"/>
</dbReference>
<evidence type="ECO:0000313" key="14">
    <source>
        <dbReference type="Proteomes" id="UP001152320"/>
    </source>
</evidence>
<reference evidence="13" key="1">
    <citation type="submission" date="2021-10" db="EMBL/GenBank/DDBJ databases">
        <title>Tropical sea cucumber genome reveals ecological adaptation and Cuvierian tubules defense mechanism.</title>
        <authorList>
            <person name="Chen T."/>
        </authorList>
    </citation>
    <scope>NUCLEOTIDE SEQUENCE</scope>
    <source>
        <strain evidence="13">Nanhai2018</strain>
        <tissue evidence="13">Muscle</tissue>
    </source>
</reference>
<evidence type="ECO:0000256" key="2">
    <source>
        <dbReference type="ARBA" id="ARBA00011738"/>
    </source>
</evidence>
<dbReference type="GO" id="GO:0004155">
    <property type="term" value="F:6,7-dihydropteridine reductase activity"/>
    <property type="evidence" value="ECO:0007669"/>
    <property type="project" value="UniProtKB-EC"/>
</dbReference>
<gene>
    <name evidence="13" type="ORF">HOLleu_33726</name>
</gene>
<evidence type="ECO:0000256" key="3">
    <source>
        <dbReference type="ARBA" id="ARBA00022857"/>
    </source>
</evidence>
<dbReference type="GO" id="GO:0070402">
    <property type="term" value="F:NADPH binding"/>
    <property type="evidence" value="ECO:0007669"/>
    <property type="project" value="TreeGrafter"/>
</dbReference>
<keyword evidence="5" id="KW-0783">Tetrahydrobiopterin biosynthesis</keyword>
<accession>A0A9Q0YP69</accession>
<dbReference type="GO" id="GO:0006729">
    <property type="term" value="P:tetrahydrobiopterin biosynthetic process"/>
    <property type="evidence" value="ECO:0007669"/>
    <property type="project" value="UniProtKB-KW"/>
</dbReference>
<dbReference type="SUPFAM" id="SSF51735">
    <property type="entry name" value="NAD(P)-binding Rossmann-fold domains"/>
    <property type="match status" value="1"/>
</dbReference>
<dbReference type="Pfam" id="PF00106">
    <property type="entry name" value="adh_short"/>
    <property type="match status" value="1"/>
</dbReference>
<keyword evidence="3" id="KW-0521">NADP</keyword>
<evidence type="ECO:0000256" key="4">
    <source>
        <dbReference type="ARBA" id="ARBA00023002"/>
    </source>
</evidence>
<dbReference type="InterPro" id="IPR020904">
    <property type="entry name" value="Sc_DH/Rdtase_CS"/>
</dbReference>
<evidence type="ECO:0000256" key="10">
    <source>
        <dbReference type="ARBA" id="ARBA00042518"/>
    </source>
</evidence>
<sequence length="262" mass="28272">MLVGDPHSVTEDFNSELLGFERFRMATQSGKVLVYGGKGALGTSVVNYFKSRNWWVVSVDLFPNEEAHANVIITKTDVWTEQESEVGSKVEEALKEEKFDAILCVAGGWAGGNAASKAFVKNSDMMWKQSVWSSVIASGLASKHLKEGGLLQLTGAKASLDGGTPGMMGYGMAKAAVHQLVKSLSMEGNGLPANTTALAICPVTLDTPNNRKWMKDADFSTWTSMDYVSELLFNWSSGVERPPAGSLVQLVTQDNQTNLNIA</sequence>
<dbReference type="InterPro" id="IPR002347">
    <property type="entry name" value="SDR_fam"/>
</dbReference>
<dbReference type="FunFam" id="3.40.50.720:FF:000157">
    <property type="entry name" value="Quinoid dihydropteridine reductase"/>
    <property type="match status" value="1"/>
</dbReference>
<comment type="catalytic activity">
    <reaction evidence="11">
        <text>5,6,7,8-tetrahydropteridine + NADP(+) = 6,7-dihydropteridine + NADPH + H(+)</text>
        <dbReference type="Rhea" id="RHEA:17865"/>
        <dbReference type="ChEBI" id="CHEBI:15378"/>
        <dbReference type="ChEBI" id="CHEBI:28889"/>
        <dbReference type="ChEBI" id="CHEBI:30156"/>
        <dbReference type="ChEBI" id="CHEBI:57783"/>
        <dbReference type="ChEBI" id="CHEBI:58349"/>
        <dbReference type="EC" id="1.5.1.34"/>
    </reaction>
    <physiologicalReaction direction="right-to-left" evidence="11">
        <dbReference type="Rhea" id="RHEA:17867"/>
    </physiologicalReaction>
</comment>
<dbReference type="Gene3D" id="3.40.50.720">
    <property type="entry name" value="NAD(P)-binding Rossmann-like Domain"/>
    <property type="match status" value="1"/>
</dbReference>
<name>A0A9Q0YP69_HOLLE</name>
<evidence type="ECO:0000313" key="13">
    <source>
        <dbReference type="EMBL" id="KAJ8026004.1"/>
    </source>
</evidence>
<dbReference type="GO" id="GO:0005737">
    <property type="term" value="C:cytoplasm"/>
    <property type="evidence" value="ECO:0007669"/>
    <property type="project" value="TreeGrafter"/>
</dbReference>
<comment type="function">
    <text evidence="6">Catalyzes the conversion of quinonoid dihydrobiopterin into tetrahydrobiopterin.</text>
</comment>
<comment type="caution">
    <text evidence="13">The sequence shown here is derived from an EMBL/GenBank/DDBJ whole genome shotgun (WGS) entry which is preliminary data.</text>
</comment>
<dbReference type="AlphaFoldDB" id="A0A9Q0YP69"/>
<evidence type="ECO:0000256" key="8">
    <source>
        <dbReference type="ARBA" id="ARBA00039520"/>
    </source>
</evidence>
<comment type="catalytic activity">
    <reaction evidence="12">
        <text>5,6,7,8-tetrahydropteridine + NAD(+) = 6,7-dihydropteridine + NADH + H(+)</text>
        <dbReference type="Rhea" id="RHEA:17869"/>
        <dbReference type="ChEBI" id="CHEBI:15378"/>
        <dbReference type="ChEBI" id="CHEBI:28889"/>
        <dbReference type="ChEBI" id="CHEBI:30156"/>
        <dbReference type="ChEBI" id="CHEBI:57540"/>
        <dbReference type="ChEBI" id="CHEBI:57945"/>
        <dbReference type="EC" id="1.5.1.34"/>
    </reaction>
    <physiologicalReaction direction="right-to-left" evidence="12">
        <dbReference type="Rhea" id="RHEA:17871"/>
    </physiologicalReaction>
</comment>
<dbReference type="GO" id="GO:0006559">
    <property type="term" value="P:L-phenylalanine catabolic process"/>
    <property type="evidence" value="ECO:0007669"/>
    <property type="project" value="TreeGrafter"/>
</dbReference>
<dbReference type="GO" id="GO:0070404">
    <property type="term" value="F:NADH binding"/>
    <property type="evidence" value="ECO:0007669"/>
    <property type="project" value="TreeGrafter"/>
</dbReference>
<comment type="subunit">
    <text evidence="2">Homodimer.</text>
</comment>
<keyword evidence="4" id="KW-0560">Oxidoreductase</keyword>
<dbReference type="PANTHER" id="PTHR15104">
    <property type="entry name" value="DIHYDROPTERIDINE REDUCTASE"/>
    <property type="match status" value="1"/>
</dbReference>
<evidence type="ECO:0000256" key="9">
    <source>
        <dbReference type="ARBA" id="ARBA00041348"/>
    </source>
</evidence>
<evidence type="ECO:0000256" key="7">
    <source>
        <dbReference type="ARBA" id="ARBA00039153"/>
    </source>
</evidence>
<comment type="similarity">
    <text evidence="1">Belongs to the short-chain dehydrogenases/reductases (SDR) family.</text>
</comment>
<proteinExistence type="inferred from homology"/>
<evidence type="ECO:0000256" key="12">
    <source>
        <dbReference type="ARBA" id="ARBA00047536"/>
    </source>
</evidence>
<organism evidence="13 14">
    <name type="scientific">Holothuria leucospilota</name>
    <name type="common">Black long sea cucumber</name>
    <name type="synonym">Mertensiothuria leucospilota</name>
    <dbReference type="NCBI Taxonomy" id="206669"/>
    <lineage>
        <taxon>Eukaryota</taxon>
        <taxon>Metazoa</taxon>
        <taxon>Echinodermata</taxon>
        <taxon>Eleutherozoa</taxon>
        <taxon>Echinozoa</taxon>
        <taxon>Holothuroidea</taxon>
        <taxon>Aspidochirotacea</taxon>
        <taxon>Aspidochirotida</taxon>
        <taxon>Holothuriidae</taxon>
        <taxon>Holothuria</taxon>
    </lineage>
</organism>
<dbReference type="Proteomes" id="UP001152320">
    <property type="component" value="Chromosome 17"/>
</dbReference>
<dbReference type="EC" id="1.5.1.34" evidence="7"/>